<dbReference type="GO" id="GO:0043190">
    <property type="term" value="C:ATP-binding cassette (ABC) transporter complex"/>
    <property type="evidence" value="ECO:0007669"/>
    <property type="project" value="InterPro"/>
</dbReference>
<feature type="transmembrane region" description="Helical" evidence="11">
    <location>
        <begin position="137"/>
        <end position="155"/>
    </location>
</feature>
<evidence type="ECO:0000256" key="5">
    <source>
        <dbReference type="ARBA" id="ARBA00022692"/>
    </source>
</evidence>
<keyword evidence="7 11" id="KW-0472">Membrane</keyword>
<feature type="transmembrane region" description="Helical" evidence="11">
    <location>
        <begin position="180"/>
        <end position="208"/>
    </location>
</feature>
<feature type="transmembrane region" description="Helical" evidence="11">
    <location>
        <begin position="34"/>
        <end position="54"/>
    </location>
</feature>
<dbReference type="Pfam" id="PF00950">
    <property type="entry name" value="ABC-3"/>
    <property type="match status" value="1"/>
</dbReference>
<dbReference type="GO" id="GO:0055085">
    <property type="term" value="P:transmembrane transport"/>
    <property type="evidence" value="ECO:0007669"/>
    <property type="project" value="InterPro"/>
</dbReference>
<dbReference type="RefSeq" id="WP_142540746.1">
    <property type="nucleotide sequence ID" value="NZ_BMIE01000009.1"/>
</dbReference>
<organism evidence="12 13">
    <name type="scientific">Psychrobacillus lasiicapitis</name>
    <dbReference type="NCBI Taxonomy" id="1636719"/>
    <lineage>
        <taxon>Bacteria</taxon>
        <taxon>Bacillati</taxon>
        <taxon>Bacillota</taxon>
        <taxon>Bacilli</taxon>
        <taxon>Bacillales</taxon>
        <taxon>Bacillaceae</taxon>
        <taxon>Psychrobacillus</taxon>
    </lineage>
</organism>
<dbReference type="InterPro" id="IPR001626">
    <property type="entry name" value="ABC_TroCD"/>
</dbReference>
<dbReference type="FunFam" id="1.10.3470.10:FF:000003">
    <property type="entry name" value="Iron ABC transporter permease SitD"/>
    <property type="match status" value="1"/>
</dbReference>
<protein>
    <recommendedName>
        <fullName evidence="9">Manganese transport system membrane protein MntC</fullName>
    </recommendedName>
</protein>
<keyword evidence="4" id="KW-1003">Cell membrane</keyword>
<evidence type="ECO:0000256" key="3">
    <source>
        <dbReference type="ARBA" id="ARBA00022448"/>
    </source>
</evidence>
<evidence type="ECO:0000256" key="9">
    <source>
        <dbReference type="ARBA" id="ARBA00073179"/>
    </source>
</evidence>
<comment type="subcellular location">
    <subcellularLocation>
        <location evidence="1 10">Cell membrane</location>
        <topology evidence="1 10">Multi-pass membrane protein</topology>
    </subcellularLocation>
</comment>
<comment type="caution">
    <text evidence="12">The sequence shown here is derived from an EMBL/GenBank/DDBJ whole genome shotgun (WGS) entry which is preliminary data.</text>
</comment>
<proteinExistence type="inferred from homology"/>
<feature type="transmembrane region" description="Helical" evidence="11">
    <location>
        <begin position="61"/>
        <end position="80"/>
    </location>
</feature>
<dbReference type="PANTHER" id="PTHR30477">
    <property type="entry name" value="ABC-TRANSPORTER METAL-BINDING PROTEIN"/>
    <property type="match status" value="1"/>
</dbReference>
<evidence type="ECO:0000313" key="13">
    <source>
        <dbReference type="Proteomes" id="UP000317316"/>
    </source>
</evidence>
<evidence type="ECO:0000256" key="6">
    <source>
        <dbReference type="ARBA" id="ARBA00022989"/>
    </source>
</evidence>
<keyword evidence="6 11" id="KW-1133">Transmembrane helix</keyword>
<dbReference type="AlphaFoldDB" id="A0A544STT7"/>
<dbReference type="Gene3D" id="1.10.3470.10">
    <property type="entry name" value="ABC transporter involved in vitamin B12 uptake, BtuC"/>
    <property type="match status" value="1"/>
</dbReference>
<reference evidence="12 13" key="1">
    <citation type="submission" date="2019-05" db="EMBL/GenBank/DDBJ databases">
        <title>Psychrobacillus vulpis sp. nov., a new species isolated from feces of a red fox that inhabits in The Tablas de Daimiel Natural Park, Albacete, Spain.</title>
        <authorList>
            <person name="Rodriguez M."/>
            <person name="Reina J.C."/>
            <person name="Bejar V."/>
            <person name="Llamas I."/>
        </authorList>
    </citation>
    <scope>NUCLEOTIDE SEQUENCE [LARGE SCALE GENOMIC DNA]</scope>
    <source>
        <strain evidence="12 13">NEAU-3TGS17</strain>
    </source>
</reference>
<dbReference type="OrthoDB" id="9788905at2"/>
<evidence type="ECO:0000256" key="4">
    <source>
        <dbReference type="ARBA" id="ARBA00022475"/>
    </source>
</evidence>
<evidence type="ECO:0000256" key="2">
    <source>
        <dbReference type="ARBA" id="ARBA00008034"/>
    </source>
</evidence>
<dbReference type="GO" id="GO:0010043">
    <property type="term" value="P:response to zinc ion"/>
    <property type="evidence" value="ECO:0007669"/>
    <property type="project" value="TreeGrafter"/>
</dbReference>
<evidence type="ECO:0000256" key="1">
    <source>
        <dbReference type="ARBA" id="ARBA00004651"/>
    </source>
</evidence>
<evidence type="ECO:0000256" key="8">
    <source>
        <dbReference type="ARBA" id="ARBA00057828"/>
    </source>
</evidence>
<feature type="transmembrane region" description="Helical" evidence="11">
    <location>
        <begin position="92"/>
        <end position="110"/>
    </location>
</feature>
<keyword evidence="3 10" id="KW-0813">Transport</keyword>
<keyword evidence="13" id="KW-1185">Reference proteome</keyword>
<feature type="transmembrane region" description="Helical" evidence="11">
    <location>
        <begin position="253"/>
        <end position="275"/>
    </location>
</feature>
<dbReference type="PANTHER" id="PTHR30477:SF3">
    <property type="entry name" value="METAL TRANSPORT SYSTEM MEMBRANE PROTEIN CT_069-RELATED"/>
    <property type="match status" value="1"/>
</dbReference>
<evidence type="ECO:0000313" key="12">
    <source>
        <dbReference type="EMBL" id="TQR08630.1"/>
    </source>
</evidence>
<evidence type="ECO:0000256" key="11">
    <source>
        <dbReference type="SAM" id="Phobius"/>
    </source>
</evidence>
<dbReference type="GO" id="GO:0071281">
    <property type="term" value="P:cellular response to iron ion"/>
    <property type="evidence" value="ECO:0007669"/>
    <property type="project" value="UniProtKB-ARBA"/>
</dbReference>
<gene>
    <name evidence="12" type="ORF">FG382_20670</name>
</gene>
<comment type="function">
    <text evidence="8">This protein is probably a component of a manganese permease, a binding protein-dependent, ATP-driven transport system.</text>
</comment>
<evidence type="ECO:0000256" key="10">
    <source>
        <dbReference type="RuleBase" id="RU003943"/>
    </source>
</evidence>
<feature type="transmembrane region" description="Helical" evidence="11">
    <location>
        <begin position="7"/>
        <end position="28"/>
    </location>
</feature>
<dbReference type="SUPFAM" id="SSF81345">
    <property type="entry name" value="ABC transporter involved in vitamin B12 uptake, BtuC"/>
    <property type="match status" value="1"/>
</dbReference>
<dbReference type="EMBL" id="VDGH01000015">
    <property type="protein sequence ID" value="TQR08630.1"/>
    <property type="molecule type" value="Genomic_DNA"/>
</dbReference>
<dbReference type="CDD" id="cd06550">
    <property type="entry name" value="TM_ABC_iron-siderophores_like"/>
    <property type="match status" value="1"/>
</dbReference>
<keyword evidence="5 10" id="KW-0812">Transmembrane</keyword>
<dbReference type="Proteomes" id="UP000317316">
    <property type="component" value="Unassembled WGS sequence"/>
</dbReference>
<dbReference type="InterPro" id="IPR037294">
    <property type="entry name" value="ABC_BtuC-like"/>
</dbReference>
<sequence>MLTGNLLWVLIGAILLGIAAGLNGTFAFLQKQSLVGDAAAHAALPGIAIAYLVTQQKDLPILMLGAAITSALAVYMIQWIVGNSKLKADAAIGFVLSVFFGIGIVLLTIVNQSGTGNQSGLNDFIFGKAATMAKSDLVWLSSSALLIILMCLLFFKEWKLMIFDPIFAKGIGLPVERLRILLTALTVLTIVTGIQAVGVILMAAMLIIPAAAARFWSNHLGVILVTSAFFGALSGALGTIISSVRTGLSTGPIIVLCAASLFVISYFFAPTRGFIAKSLKKKAFKQRNVVKEAANHE</sequence>
<name>A0A544STT7_9BACI</name>
<accession>A0A544STT7</accession>
<comment type="similarity">
    <text evidence="2 10">Belongs to the ABC-3 integral membrane protein family.</text>
</comment>
<feature type="transmembrane region" description="Helical" evidence="11">
    <location>
        <begin position="220"/>
        <end position="241"/>
    </location>
</feature>
<evidence type="ECO:0000256" key="7">
    <source>
        <dbReference type="ARBA" id="ARBA00023136"/>
    </source>
</evidence>